<dbReference type="EMBL" id="JAIXMP010000034">
    <property type="protein sequence ID" value="KAI9249668.1"/>
    <property type="molecule type" value="Genomic_DNA"/>
</dbReference>
<dbReference type="Proteomes" id="UP001209540">
    <property type="component" value="Unassembled WGS sequence"/>
</dbReference>
<dbReference type="AlphaFoldDB" id="A0AAD5JR43"/>
<protein>
    <submittedName>
        <fullName evidence="1">Uncharacterized protein</fullName>
    </submittedName>
</protein>
<reference evidence="1" key="1">
    <citation type="journal article" date="2022" name="IScience">
        <title>Evolution of zygomycete secretomes and the origins of terrestrial fungal ecologies.</title>
        <authorList>
            <person name="Chang Y."/>
            <person name="Wang Y."/>
            <person name="Mondo S."/>
            <person name="Ahrendt S."/>
            <person name="Andreopoulos W."/>
            <person name="Barry K."/>
            <person name="Beard J."/>
            <person name="Benny G.L."/>
            <person name="Blankenship S."/>
            <person name="Bonito G."/>
            <person name="Cuomo C."/>
            <person name="Desiro A."/>
            <person name="Gervers K.A."/>
            <person name="Hundley H."/>
            <person name="Kuo A."/>
            <person name="LaButti K."/>
            <person name="Lang B.F."/>
            <person name="Lipzen A."/>
            <person name="O'Donnell K."/>
            <person name="Pangilinan J."/>
            <person name="Reynolds N."/>
            <person name="Sandor L."/>
            <person name="Smith M.E."/>
            <person name="Tsang A."/>
            <person name="Grigoriev I.V."/>
            <person name="Stajich J.E."/>
            <person name="Spatafora J.W."/>
        </authorList>
    </citation>
    <scope>NUCLEOTIDE SEQUENCE</scope>
    <source>
        <strain evidence="1">RSA 2281</strain>
    </source>
</reference>
<name>A0AAD5JR43_9FUNG</name>
<keyword evidence="2" id="KW-1185">Reference proteome</keyword>
<sequence>MPPKTYSVPKKQRSKNFTSVEDQQLCVLWNKNTNTPEGALSGLCPIGKADGYLRGVSAEKGQITQETNNKETASKLLTCLARDLNLQTLRLEGGVNTITPGAEAQEIYLVDALQLFEMTQGHEFQFEQCWSYLKDSKK</sequence>
<evidence type="ECO:0000313" key="1">
    <source>
        <dbReference type="EMBL" id="KAI9249668.1"/>
    </source>
</evidence>
<reference evidence="1" key="2">
    <citation type="submission" date="2023-02" db="EMBL/GenBank/DDBJ databases">
        <authorList>
            <consortium name="DOE Joint Genome Institute"/>
            <person name="Mondo S.J."/>
            <person name="Chang Y."/>
            <person name="Wang Y."/>
            <person name="Ahrendt S."/>
            <person name="Andreopoulos W."/>
            <person name="Barry K."/>
            <person name="Beard J."/>
            <person name="Benny G.L."/>
            <person name="Blankenship S."/>
            <person name="Bonito G."/>
            <person name="Cuomo C."/>
            <person name="Desiro A."/>
            <person name="Gervers K.A."/>
            <person name="Hundley H."/>
            <person name="Kuo A."/>
            <person name="LaButti K."/>
            <person name="Lang B.F."/>
            <person name="Lipzen A."/>
            <person name="O'Donnell K."/>
            <person name="Pangilinan J."/>
            <person name="Reynolds N."/>
            <person name="Sandor L."/>
            <person name="Smith M.W."/>
            <person name="Tsang A."/>
            <person name="Grigoriev I.V."/>
            <person name="Stajich J.E."/>
            <person name="Spatafora J.W."/>
        </authorList>
    </citation>
    <scope>NUCLEOTIDE SEQUENCE</scope>
    <source>
        <strain evidence="1">RSA 2281</strain>
    </source>
</reference>
<gene>
    <name evidence="1" type="ORF">BDA99DRAFT_541978</name>
</gene>
<comment type="caution">
    <text evidence="1">The sequence shown here is derived from an EMBL/GenBank/DDBJ whole genome shotgun (WGS) entry which is preliminary data.</text>
</comment>
<accession>A0AAD5JR43</accession>
<proteinExistence type="predicted"/>
<evidence type="ECO:0000313" key="2">
    <source>
        <dbReference type="Proteomes" id="UP001209540"/>
    </source>
</evidence>
<organism evidence="1 2">
    <name type="scientific">Phascolomyces articulosus</name>
    <dbReference type="NCBI Taxonomy" id="60185"/>
    <lineage>
        <taxon>Eukaryota</taxon>
        <taxon>Fungi</taxon>
        <taxon>Fungi incertae sedis</taxon>
        <taxon>Mucoromycota</taxon>
        <taxon>Mucoromycotina</taxon>
        <taxon>Mucoromycetes</taxon>
        <taxon>Mucorales</taxon>
        <taxon>Lichtheimiaceae</taxon>
        <taxon>Phascolomyces</taxon>
    </lineage>
</organism>